<evidence type="ECO:0000256" key="1">
    <source>
        <dbReference type="ARBA" id="ARBA00006672"/>
    </source>
</evidence>
<dbReference type="EnsemblMetazoa" id="BGLB013660-RB">
    <property type="protein sequence ID" value="BGLB013660-PB"/>
    <property type="gene ID" value="BGLB013660"/>
</dbReference>
<dbReference type="OrthoDB" id="4034597at2759"/>
<keyword evidence="3 5" id="KW-0863">Zinc-finger</keyword>
<dbReference type="PANTHER" id="PTHR10044">
    <property type="entry name" value="INHIBITOR OF APOPTOSIS"/>
    <property type="match status" value="1"/>
</dbReference>
<dbReference type="Gene3D" id="1.10.1170.10">
    <property type="entry name" value="Inhibitor Of Apoptosis Protein (2mihbC-IAP-1), Chain A"/>
    <property type="match status" value="2"/>
</dbReference>
<dbReference type="Gene3D" id="3.30.40.10">
    <property type="entry name" value="Zinc/RING finger domain, C3HC4 (zinc finger)"/>
    <property type="match status" value="1"/>
</dbReference>
<evidence type="ECO:0000256" key="2">
    <source>
        <dbReference type="ARBA" id="ARBA00022723"/>
    </source>
</evidence>
<organism evidence="8 9">
    <name type="scientific">Biomphalaria glabrata</name>
    <name type="common">Bloodfluke planorb</name>
    <name type="synonym">Freshwater snail</name>
    <dbReference type="NCBI Taxonomy" id="6526"/>
    <lineage>
        <taxon>Eukaryota</taxon>
        <taxon>Metazoa</taxon>
        <taxon>Spiralia</taxon>
        <taxon>Lophotrochozoa</taxon>
        <taxon>Mollusca</taxon>
        <taxon>Gastropoda</taxon>
        <taxon>Heterobranchia</taxon>
        <taxon>Euthyneura</taxon>
        <taxon>Panpulmonata</taxon>
        <taxon>Hygrophila</taxon>
        <taxon>Lymnaeoidea</taxon>
        <taxon>Planorbidae</taxon>
        <taxon>Biomphalaria</taxon>
    </lineage>
</organism>
<gene>
    <name evidence="8" type="primary">106052414</name>
</gene>
<dbReference type="FunFam" id="1.10.1170.10:FF:000002">
    <property type="entry name" value="Baculoviral IAP repeat containing 7"/>
    <property type="match status" value="1"/>
</dbReference>
<evidence type="ECO:0000259" key="7">
    <source>
        <dbReference type="PROSITE" id="PS50089"/>
    </source>
</evidence>
<dbReference type="PANTHER" id="PTHR10044:SF139">
    <property type="entry name" value="DEATH-ASSOCIATED INHIBITOR OF APOPTOSIS 2"/>
    <property type="match status" value="1"/>
</dbReference>
<dbReference type="GO" id="GO:0031398">
    <property type="term" value="P:positive regulation of protein ubiquitination"/>
    <property type="evidence" value="ECO:0007669"/>
    <property type="project" value="TreeGrafter"/>
</dbReference>
<dbReference type="Pfam" id="PF00653">
    <property type="entry name" value="BIR"/>
    <property type="match status" value="2"/>
</dbReference>
<feature type="region of interest" description="Disordered" evidence="6">
    <location>
        <begin position="204"/>
        <end position="264"/>
    </location>
</feature>
<dbReference type="AlphaFoldDB" id="A0A2C9K5T4"/>
<dbReference type="VEuPathDB" id="VectorBase:BGLAX_026759"/>
<feature type="compositionally biased region" description="Low complexity" evidence="6">
    <location>
        <begin position="216"/>
        <end position="237"/>
    </location>
</feature>
<dbReference type="STRING" id="6526.A0A2C9K5T4"/>
<evidence type="ECO:0000256" key="5">
    <source>
        <dbReference type="PROSITE-ProRule" id="PRU00175"/>
    </source>
</evidence>
<reference evidence="8" key="1">
    <citation type="submission" date="2020-05" db="UniProtKB">
        <authorList>
            <consortium name="EnsemblMetazoa"/>
        </authorList>
    </citation>
    <scope>IDENTIFICATION</scope>
    <source>
        <strain evidence="8">BB02</strain>
    </source>
</reference>
<dbReference type="Proteomes" id="UP000076420">
    <property type="component" value="Unassembled WGS sequence"/>
</dbReference>
<dbReference type="SMART" id="SM00184">
    <property type="entry name" value="RING"/>
    <property type="match status" value="1"/>
</dbReference>
<dbReference type="InterPro" id="IPR050784">
    <property type="entry name" value="IAP"/>
</dbReference>
<keyword evidence="4" id="KW-0862">Zinc</keyword>
<dbReference type="GO" id="GO:0043066">
    <property type="term" value="P:negative regulation of apoptotic process"/>
    <property type="evidence" value="ECO:0007669"/>
    <property type="project" value="TreeGrafter"/>
</dbReference>
<dbReference type="KEGG" id="bgt:106052414"/>
<dbReference type="VEuPathDB" id="VectorBase:BGLB013660"/>
<dbReference type="Pfam" id="PF13920">
    <property type="entry name" value="zf-C3HC4_3"/>
    <property type="match status" value="1"/>
</dbReference>
<evidence type="ECO:0000256" key="6">
    <source>
        <dbReference type="SAM" id="MobiDB-lite"/>
    </source>
</evidence>
<name>A0A2C9K5T4_BIOGL</name>
<dbReference type="GO" id="GO:0008270">
    <property type="term" value="F:zinc ion binding"/>
    <property type="evidence" value="ECO:0007669"/>
    <property type="project" value="UniProtKB-KW"/>
</dbReference>
<dbReference type="GO" id="GO:0043027">
    <property type="term" value="F:cysteine-type endopeptidase inhibitor activity involved in apoptotic process"/>
    <property type="evidence" value="ECO:0007669"/>
    <property type="project" value="TreeGrafter"/>
</dbReference>
<feature type="region of interest" description="Disordered" evidence="6">
    <location>
        <begin position="140"/>
        <end position="170"/>
    </location>
</feature>
<dbReference type="InterPro" id="IPR001841">
    <property type="entry name" value="Znf_RING"/>
</dbReference>
<evidence type="ECO:0000313" key="9">
    <source>
        <dbReference type="Proteomes" id="UP000076420"/>
    </source>
</evidence>
<protein>
    <recommendedName>
        <fullName evidence="7">RING-type domain-containing protein</fullName>
    </recommendedName>
</protein>
<dbReference type="CDD" id="cd00022">
    <property type="entry name" value="BIR"/>
    <property type="match status" value="2"/>
</dbReference>
<dbReference type="CDD" id="cd16713">
    <property type="entry name" value="RING-HC_BIRC2_3_7"/>
    <property type="match status" value="1"/>
</dbReference>
<dbReference type="PROSITE" id="PS50143">
    <property type="entry name" value="BIR_REPEAT_2"/>
    <property type="match status" value="2"/>
</dbReference>
<feature type="domain" description="RING-type" evidence="7">
    <location>
        <begin position="474"/>
        <end position="509"/>
    </location>
</feature>
<feature type="compositionally biased region" description="Polar residues" evidence="6">
    <location>
        <begin position="238"/>
        <end position="255"/>
    </location>
</feature>
<dbReference type="SUPFAM" id="SSF57924">
    <property type="entry name" value="Inhibitor of apoptosis (IAP) repeat"/>
    <property type="match status" value="2"/>
</dbReference>
<dbReference type="GO" id="GO:0061630">
    <property type="term" value="F:ubiquitin protein ligase activity"/>
    <property type="evidence" value="ECO:0007669"/>
    <property type="project" value="TreeGrafter"/>
</dbReference>
<dbReference type="PROSITE" id="PS50089">
    <property type="entry name" value="ZF_RING_2"/>
    <property type="match status" value="1"/>
</dbReference>
<dbReference type="PROSITE" id="PS01282">
    <property type="entry name" value="BIR_REPEAT_1"/>
    <property type="match status" value="1"/>
</dbReference>
<dbReference type="InterPro" id="IPR013083">
    <property type="entry name" value="Znf_RING/FYVE/PHD"/>
</dbReference>
<feature type="compositionally biased region" description="Polar residues" evidence="6">
    <location>
        <begin position="146"/>
        <end position="170"/>
    </location>
</feature>
<accession>A0A2C9K5T4</accession>
<dbReference type="InterPro" id="IPR001370">
    <property type="entry name" value="BIR_rpt"/>
</dbReference>
<dbReference type="GO" id="GO:0005634">
    <property type="term" value="C:nucleus"/>
    <property type="evidence" value="ECO:0007669"/>
    <property type="project" value="TreeGrafter"/>
</dbReference>
<dbReference type="SMART" id="SM00238">
    <property type="entry name" value="BIR"/>
    <property type="match status" value="2"/>
</dbReference>
<dbReference type="GO" id="GO:0005737">
    <property type="term" value="C:cytoplasm"/>
    <property type="evidence" value="ECO:0007669"/>
    <property type="project" value="TreeGrafter"/>
</dbReference>
<sequence length="521" mass="56860">MQTCMSLLSKNCLDLKKRIELSRLSTFAAYPVTANKSAIELAANGFVYIGNGTSDTVQCQFCHMKKENWQIDFDVRNIHILESPICPLVTGAYCDNAPWSVQAQGAISAPISTTSNGKIGFSKENDSHNSRLASFTSVTLDPKNLNPESSRNLTPSPRSHTLSGSATTALGNDSFEAPRLLNAASSNSFLAASTSTAYAANSSSHADQTANNGIPVTSVSTSPSNSHSSVSASLFSTDTSIRSEPSNPQTPNSGHGPTYSELGIVTDRPKRPEYALKSKRLETFSSWPRDHHLTAHELSEAGFYYAGYGDCTRCYFCGGGLRNWEDEDDIWVEHTRWFPKCAFLKQKMGNSFVDLVQDLNKEFEKITMAMITDKLPSIVSPGSNRDTLKRDPAVTAVTALGYPQNDVLEVALSLKEATIPLSADVILDKLSSDIKQPINSIDESLRTDSTASTLLEKLLHLKEKNNELRQQIVCKICLDQEVTVIFLPCGHLVSCTECATAMKDCPVCRMNIKGTVRAFIS</sequence>
<evidence type="ECO:0000313" key="8">
    <source>
        <dbReference type="EnsemblMetazoa" id="BGLB013660-PB"/>
    </source>
</evidence>
<dbReference type="GO" id="GO:0051726">
    <property type="term" value="P:regulation of cell cycle"/>
    <property type="evidence" value="ECO:0007669"/>
    <property type="project" value="TreeGrafter"/>
</dbReference>
<evidence type="ECO:0000256" key="3">
    <source>
        <dbReference type="ARBA" id="ARBA00022771"/>
    </source>
</evidence>
<evidence type="ECO:0000256" key="4">
    <source>
        <dbReference type="ARBA" id="ARBA00022833"/>
    </source>
</evidence>
<keyword evidence="2" id="KW-0479">Metal-binding</keyword>
<comment type="similarity">
    <text evidence="1">Belongs to the IAP family.</text>
</comment>
<proteinExistence type="inferred from homology"/>